<gene>
    <name evidence="2" type="ORF">Cvel_7441</name>
</gene>
<evidence type="ECO:0000256" key="1">
    <source>
        <dbReference type="SAM" id="SignalP"/>
    </source>
</evidence>
<keyword evidence="1" id="KW-0732">Signal</keyword>
<name>A0A0G4HM68_9ALVE</name>
<feature type="signal peptide" evidence="1">
    <location>
        <begin position="1"/>
        <end position="21"/>
    </location>
</feature>
<dbReference type="EMBL" id="CDMZ01003135">
    <property type="protein sequence ID" value="CEM45220.1"/>
    <property type="molecule type" value="Genomic_DNA"/>
</dbReference>
<dbReference type="AlphaFoldDB" id="A0A0G4HM68"/>
<dbReference type="VEuPathDB" id="CryptoDB:Cvel_7441"/>
<protein>
    <submittedName>
        <fullName evidence="2">Uncharacterized protein</fullName>
    </submittedName>
</protein>
<reference evidence="2" key="1">
    <citation type="submission" date="2014-11" db="EMBL/GenBank/DDBJ databases">
        <authorList>
            <person name="Otto D Thomas"/>
            <person name="Naeem Raeece"/>
        </authorList>
    </citation>
    <scope>NUCLEOTIDE SEQUENCE</scope>
</reference>
<sequence>MGMHFRLLFITASALLGVCRSTRLRLGQGERGAVPVFDDSSFGDGREFFISYSRPIKSAESLTAYNKVCFGDPCKKQLEANVEWQCEALPMSNAFTASFNLLKFEAGRLQSQEKTSMRVVNWCYAPSPRPGLTWTDTSTEFVDVTLKTYPYDLSKEANTANKHDWEDYFFTCAGCDAREVLYLLNSKRRQGDLDATGVVKITQAHHSLQKNLSGEPLAASGFRDLGGDGEGGYAGFAKA</sequence>
<organism evidence="2">
    <name type="scientific">Chromera velia CCMP2878</name>
    <dbReference type="NCBI Taxonomy" id="1169474"/>
    <lineage>
        <taxon>Eukaryota</taxon>
        <taxon>Sar</taxon>
        <taxon>Alveolata</taxon>
        <taxon>Colpodellida</taxon>
        <taxon>Chromeraceae</taxon>
        <taxon>Chromera</taxon>
    </lineage>
</organism>
<feature type="chain" id="PRO_5005191991" evidence="1">
    <location>
        <begin position="22"/>
        <end position="239"/>
    </location>
</feature>
<evidence type="ECO:0000313" key="2">
    <source>
        <dbReference type="EMBL" id="CEM45220.1"/>
    </source>
</evidence>
<accession>A0A0G4HM68</accession>
<proteinExistence type="predicted"/>